<dbReference type="OrthoDB" id="8062037at2759"/>
<keyword evidence="6" id="KW-1185">Reference proteome</keyword>
<evidence type="ECO:0000313" key="5">
    <source>
        <dbReference type="EMBL" id="KMS98166.1"/>
    </source>
</evidence>
<evidence type="ECO:0000256" key="3">
    <source>
        <dbReference type="SAM" id="Phobius"/>
    </source>
</evidence>
<protein>
    <recommendedName>
        <fullName evidence="4">RING-type domain-containing protein</fullName>
    </recommendedName>
</protein>
<feature type="domain" description="RING-type" evidence="4">
    <location>
        <begin position="89"/>
        <end position="131"/>
    </location>
</feature>
<keyword evidence="1" id="KW-0479">Metal-binding</keyword>
<dbReference type="Gene3D" id="3.30.40.10">
    <property type="entry name" value="Zinc/RING finger domain, C3HC4 (zinc finger)"/>
    <property type="match status" value="1"/>
</dbReference>
<dbReference type="KEGG" id="bvg:104907458"/>
<dbReference type="SMART" id="SM00184">
    <property type="entry name" value="RING"/>
    <property type="match status" value="1"/>
</dbReference>
<keyword evidence="3" id="KW-0472">Membrane</keyword>
<dbReference type="InterPro" id="IPR053070">
    <property type="entry name" value="RING-type_E3_ubiquitin-ligase"/>
</dbReference>
<dbReference type="Pfam" id="PF13639">
    <property type="entry name" value="zf-RING_2"/>
    <property type="match status" value="1"/>
</dbReference>
<gene>
    <name evidence="5" type="ORF">BVRB_4g094940</name>
</gene>
<evidence type="ECO:0000256" key="2">
    <source>
        <dbReference type="SAM" id="MobiDB-lite"/>
    </source>
</evidence>
<dbReference type="Proteomes" id="UP000035740">
    <property type="component" value="Unassembled WGS sequence"/>
</dbReference>
<feature type="compositionally biased region" description="Basic and acidic residues" evidence="2">
    <location>
        <begin position="206"/>
        <end position="222"/>
    </location>
</feature>
<name>A0A0J8BBA5_BETVV</name>
<dbReference type="PANTHER" id="PTHR47035:SF3">
    <property type="entry name" value="OS11G0150450 PROTEIN"/>
    <property type="match status" value="1"/>
</dbReference>
<proteinExistence type="predicted"/>
<dbReference type="PANTHER" id="PTHR47035">
    <property type="entry name" value="OS11G0150450 PROTEIN"/>
    <property type="match status" value="1"/>
</dbReference>
<dbReference type="OMA" id="LSEYRCE"/>
<keyword evidence="1" id="KW-0863">Zinc-finger</keyword>
<dbReference type="InterPro" id="IPR001841">
    <property type="entry name" value="Znf_RING"/>
</dbReference>
<evidence type="ECO:0000256" key="1">
    <source>
        <dbReference type="PROSITE-ProRule" id="PRU00175"/>
    </source>
</evidence>
<dbReference type="PROSITE" id="PS50089">
    <property type="entry name" value="ZF_RING_2"/>
    <property type="match status" value="1"/>
</dbReference>
<accession>A0A0J8BBA5</accession>
<keyword evidence="1" id="KW-0862">Zinc</keyword>
<sequence length="222" mass="25309">MTTARTNLVMTVIGFVVSTLFIVFICTRLICARIQLRASRRNFRHHIASRSNLSILERGVHGVELPIVANFPAKKYGDEYFSSAESGQCSICLAEYHKEDVLRILPYCGHYFHIKCIDIWLLQHCTCPVCRISLRETNEKKRSMQLMSSSRSHLSTDFLAISPRQCRFISRTAETHMRNSMQDNQLVPHGVTEAARDNTQFPEENGIVKDPKSKHVESPSLA</sequence>
<dbReference type="eggNOG" id="KOG0800">
    <property type="taxonomic scope" value="Eukaryota"/>
</dbReference>
<keyword evidence="3" id="KW-0812">Transmembrane</keyword>
<dbReference type="SUPFAM" id="SSF57850">
    <property type="entry name" value="RING/U-box"/>
    <property type="match status" value="1"/>
</dbReference>
<dbReference type="Gramene" id="KMS98166">
    <property type="protein sequence ID" value="KMS98166"/>
    <property type="gene ID" value="BVRB_4g094940"/>
</dbReference>
<reference evidence="5 6" key="1">
    <citation type="journal article" date="2014" name="Nature">
        <title>The genome of the recently domesticated crop plant sugar beet (Beta vulgaris).</title>
        <authorList>
            <person name="Dohm J.C."/>
            <person name="Minoche A.E."/>
            <person name="Holtgrawe D."/>
            <person name="Capella-Gutierrez S."/>
            <person name="Zakrzewski F."/>
            <person name="Tafer H."/>
            <person name="Rupp O."/>
            <person name="Sorensen T.R."/>
            <person name="Stracke R."/>
            <person name="Reinhardt R."/>
            <person name="Goesmann A."/>
            <person name="Kraft T."/>
            <person name="Schulz B."/>
            <person name="Stadler P.F."/>
            <person name="Schmidt T."/>
            <person name="Gabaldon T."/>
            <person name="Lehrach H."/>
            <person name="Weisshaar B."/>
            <person name="Himmelbauer H."/>
        </authorList>
    </citation>
    <scope>NUCLEOTIDE SEQUENCE [LARGE SCALE GENOMIC DNA]</scope>
    <source>
        <tissue evidence="5">Taproot</tissue>
    </source>
</reference>
<evidence type="ECO:0000313" key="6">
    <source>
        <dbReference type="Proteomes" id="UP000035740"/>
    </source>
</evidence>
<dbReference type="InterPro" id="IPR013083">
    <property type="entry name" value="Znf_RING/FYVE/PHD"/>
</dbReference>
<feature type="region of interest" description="Disordered" evidence="2">
    <location>
        <begin position="196"/>
        <end position="222"/>
    </location>
</feature>
<organism evidence="5 6">
    <name type="scientific">Beta vulgaris subsp. vulgaris</name>
    <name type="common">Beet</name>
    <dbReference type="NCBI Taxonomy" id="3555"/>
    <lineage>
        <taxon>Eukaryota</taxon>
        <taxon>Viridiplantae</taxon>
        <taxon>Streptophyta</taxon>
        <taxon>Embryophyta</taxon>
        <taxon>Tracheophyta</taxon>
        <taxon>Spermatophyta</taxon>
        <taxon>Magnoliopsida</taxon>
        <taxon>eudicotyledons</taxon>
        <taxon>Gunneridae</taxon>
        <taxon>Pentapetalae</taxon>
        <taxon>Caryophyllales</taxon>
        <taxon>Chenopodiaceae</taxon>
        <taxon>Betoideae</taxon>
        <taxon>Beta</taxon>
    </lineage>
</organism>
<dbReference type="GO" id="GO:0008270">
    <property type="term" value="F:zinc ion binding"/>
    <property type="evidence" value="ECO:0007669"/>
    <property type="project" value="UniProtKB-KW"/>
</dbReference>
<keyword evidence="3" id="KW-1133">Transmembrane helix</keyword>
<dbReference type="AlphaFoldDB" id="A0A0J8BBA5"/>
<dbReference type="EMBL" id="KQ090265">
    <property type="protein sequence ID" value="KMS98166.1"/>
    <property type="molecule type" value="Genomic_DNA"/>
</dbReference>
<feature type="transmembrane region" description="Helical" evidence="3">
    <location>
        <begin position="12"/>
        <end position="31"/>
    </location>
</feature>
<evidence type="ECO:0000259" key="4">
    <source>
        <dbReference type="PROSITE" id="PS50089"/>
    </source>
</evidence>